<gene>
    <name evidence="1" type="ORF">SDC9_104163</name>
</gene>
<dbReference type="EMBL" id="VSSQ01016218">
    <property type="protein sequence ID" value="MPM57341.1"/>
    <property type="molecule type" value="Genomic_DNA"/>
</dbReference>
<name>A0A645AYE9_9ZZZZ</name>
<evidence type="ECO:0000313" key="1">
    <source>
        <dbReference type="EMBL" id="MPM57341.1"/>
    </source>
</evidence>
<sequence>MKKRFRVTWLHHLALLPQPNKPYTPIALPLELCEPDGKDLIRSIRPSLLYPSMLLSDQQLLHVNGYVPQSLAPSESANLVI</sequence>
<proteinExistence type="predicted"/>
<protein>
    <submittedName>
        <fullName evidence="1">Uncharacterized protein</fullName>
    </submittedName>
</protein>
<comment type="caution">
    <text evidence="1">The sequence shown here is derived from an EMBL/GenBank/DDBJ whole genome shotgun (WGS) entry which is preliminary data.</text>
</comment>
<accession>A0A645AYE9</accession>
<organism evidence="1">
    <name type="scientific">bioreactor metagenome</name>
    <dbReference type="NCBI Taxonomy" id="1076179"/>
    <lineage>
        <taxon>unclassified sequences</taxon>
        <taxon>metagenomes</taxon>
        <taxon>ecological metagenomes</taxon>
    </lineage>
</organism>
<dbReference type="AlphaFoldDB" id="A0A645AYE9"/>
<reference evidence="1" key="1">
    <citation type="submission" date="2019-08" db="EMBL/GenBank/DDBJ databases">
        <authorList>
            <person name="Kucharzyk K."/>
            <person name="Murdoch R.W."/>
            <person name="Higgins S."/>
            <person name="Loffler F."/>
        </authorList>
    </citation>
    <scope>NUCLEOTIDE SEQUENCE</scope>
</reference>